<keyword evidence="10" id="KW-0833">Ubl conjugation pathway</keyword>
<feature type="transmembrane region" description="Helical" evidence="17">
    <location>
        <begin position="102"/>
        <end position="120"/>
    </location>
</feature>
<proteinExistence type="inferred from homology"/>
<evidence type="ECO:0000256" key="8">
    <source>
        <dbReference type="ARBA" id="ARBA00022723"/>
    </source>
</evidence>
<dbReference type="InterPro" id="IPR050731">
    <property type="entry name" value="HRD1_E3_ubiq-ligases"/>
</dbReference>
<evidence type="ECO:0000256" key="14">
    <source>
        <dbReference type="ARBA" id="ARBA00023136"/>
    </source>
</evidence>
<evidence type="ECO:0000256" key="15">
    <source>
        <dbReference type="PROSITE-ProRule" id="PRU00175"/>
    </source>
</evidence>
<dbReference type="InterPro" id="IPR013083">
    <property type="entry name" value="Znf_RING/FYVE/PHD"/>
</dbReference>
<dbReference type="EC" id="2.3.2.27" evidence="5"/>
<keyword evidence="14 17" id="KW-0472">Membrane</keyword>
<dbReference type="Gene3D" id="3.30.40.10">
    <property type="entry name" value="Zinc/RING finger domain, C3HC4 (zinc finger)"/>
    <property type="match status" value="1"/>
</dbReference>
<dbReference type="SUPFAM" id="SSF57850">
    <property type="entry name" value="RING/U-box"/>
    <property type="match status" value="1"/>
</dbReference>
<keyword evidence="8" id="KW-0479">Metal-binding</keyword>
<feature type="region of interest" description="Disordered" evidence="16">
    <location>
        <begin position="500"/>
        <end position="565"/>
    </location>
</feature>
<evidence type="ECO:0000256" key="3">
    <source>
        <dbReference type="ARBA" id="ARBA00004906"/>
    </source>
</evidence>
<accession>A0ABN7SHZ5</accession>
<evidence type="ECO:0000256" key="11">
    <source>
        <dbReference type="ARBA" id="ARBA00022824"/>
    </source>
</evidence>
<gene>
    <name evidence="19" type="ORF">OKIOD_LOCUS7345</name>
</gene>
<dbReference type="PROSITE" id="PS50089">
    <property type="entry name" value="ZF_RING_2"/>
    <property type="match status" value="1"/>
</dbReference>
<protein>
    <recommendedName>
        <fullName evidence="5">RING-type E3 ubiquitin transferase</fullName>
        <ecNumber evidence="5">2.3.2.27</ecNumber>
    </recommendedName>
</protein>
<keyword evidence="7 17" id="KW-0812">Transmembrane</keyword>
<comment type="catalytic activity">
    <reaction evidence="1">
        <text>S-ubiquitinyl-[E2 ubiquitin-conjugating enzyme]-L-cysteine + [acceptor protein]-L-lysine = [E2 ubiquitin-conjugating enzyme]-L-cysteine + N(6)-ubiquitinyl-[acceptor protein]-L-lysine.</text>
        <dbReference type="EC" id="2.3.2.27"/>
    </reaction>
</comment>
<evidence type="ECO:0000313" key="19">
    <source>
        <dbReference type="EMBL" id="CAG5098572.1"/>
    </source>
</evidence>
<evidence type="ECO:0000256" key="7">
    <source>
        <dbReference type="ARBA" id="ARBA00022692"/>
    </source>
</evidence>
<organism evidence="19 20">
    <name type="scientific">Oikopleura dioica</name>
    <name type="common">Tunicate</name>
    <dbReference type="NCBI Taxonomy" id="34765"/>
    <lineage>
        <taxon>Eukaryota</taxon>
        <taxon>Metazoa</taxon>
        <taxon>Chordata</taxon>
        <taxon>Tunicata</taxon>
        <taxon>Appendicularia</taxon>
        <taxon>Copelata</taxon>
        <taxon>Oikopleuridae</taxon>
        <taxon>Oikopleura</taxon>
    </lineage>
</organism>
<feature type="region of interest" description="Disordered" evidence="16">
    <location>
        <begin position="371"/>
        <end position="407"/>
    </location>
</feature>
<comment type="similarity">
    <text evidence="4">Belongs to the HRD1 family.</text>
</comment>
<keyword evidence="20" id="KW-1185">Reference proteome</keyword>
<dbReference type="Pfam" id="PF25563">
    <property type="entry name" value="TPR_SYVN1_N"/>
    <property type="match status" value="1"/>
</dbReference>
<evidence type="ECO:0000259" key="18">
    <source>
        <dbReference type="PROSITE" id="PS50089"/>
    </source>
</evidence>
<evidence type="ECO:0000256" key="9">
    <source>
        <dbReference type="ARBA" id="ARBA00022771"/>
    </source>
</evidence>
<evidence type="ECO:0000256" key="2">
    <source>
        <dbReference type="ARBA" id="ARBA00004477"/>
    </source>
</evidence>
<evidence type="ECO:0000256" key="12">
    <source>
        <dbReference type="ARBA" id="ARBA00022833"/>
    </source>
</evidence>
<keyword evidence="13 17" id="KW-1133">Transmembrane helix</keyword>
<feature type="transmembrane region" description="Helical" evidence="17">
    <location>
        <begin position="141"/>
        <end position="160"/>
    </location>
</feature>
<feature type="domain" description="RING-type" evidence="18">
    <location>
        <begin position="289"/>
        <end position="330"/>
    </location>
</feature>
<feature type="transmembrane region" description="Helical" evidence="17">
    <location>
        <begin position="172"/>
        <end position="194"/>
    </location>
</feature>
<keyword evidence="12" id="KW-0862">Zinc</keyword>
<evidence type="ECO:0000256" key="16">
    <source>
        <dbReference type="SAM" id="MobiDB-lite"/>
    </source>
</evidence>
<dbReference type="CDD" id="cd16479">
    <property type="entry name" value="RING-H2_synoviolin"/>
    <property type="match status" value="1"/>
</dbReference>
<keyword evidence="9 15" id="KW-0863">Zinc-finger</keyword>
<dbReference type="InterPro" id="IPR058051">
    <property type="entry name" value="Znf_RING_synoviolin"/>
</dbReference>
<dbReference type="InterPro" id="IPR057992">
    <property type="entry name" value="TPR_SYVN1_N"/>
</dbReference>
<sequence>MLRTGIAVLGSLAMTTAVVTNAWMQKKQFYPTVVHLTRSNQSMLILYIQAFVLVFLFAKLVGKVFFGTLRPAEAENLMERTWYAIIDTCLAFTMFRDDLSPGFVAAFTIFFLLKGLHWLCEDRVDYMERSPVITWLFKIRITSLLAILSLADSFGVWYAYERTMTKGATVQLVFGFEYAILLTIAFSAFFKFILHSIDLRSEDPWENKSMYMLYLDLIVSFSRLLLYATFICIMFKIHTLPIFALRPMYLAIRTFRKALSDIVLSRRAINQLHLYANATEEELANDSTCIICREEMVAGTSSKKLPCGHIFHAACLRSWFQRQQTCPTCRLDVLRARTPAAREAREPDQLARQRAALEELQNNLLGNAQNAAEGRRGAAQQNERAPRASQNEENASQRNTSSTRRNPVAPLIFGDAALGYLNNSNDVLQVQNLINNLERHPRPPPPPFPPTNFEKLTEDELRLMESVERAGVEARVKHLREIRLLLDAAVFKMDQYFDGPANPATNIPSSQSKESERVETIPSATKDGTDSSEEEEPQLEGDVENSEEDEPENANELRRRRLEAL</sequence>
<evidence type="ECO:0000256" key="6">
    <source>
        <dbReference type="ARBA" id="ARBA00022679"/>
    </source>
</evidence>
<comment type="pathway">
    <text evidence="3">Protein modification; protein ubiquitination.</text>
</comment>
<dbReference type="PANTHER" id="PTHR22763:SF184">
    <property type="entry name" value="E3 UBIQUITIN-PROTEIN LIGASE SYNOVIOLIN"/>
    <property type="match status" value="1"/>
</dbReference>
<feature type="compositionally biased region" description="Polar residues" evidence="16">
    <location>
        <begin position="379"/>
        <end position="405"/>
    </location>
</feature>
<feature type="compositionally biased region" description="Polar residues" evidence="16">
    <location>
        <begin position="503"/>
        <end position="512"/>
    </location>
</feature>
<evidence type="ECO:0000256" key="1">
    <source>
        <dbReference type="ARBA" id="ARBA00000900"/>
    </source>
</evidence>
<keyword evidence="6" id="KW-0808">Transferase</keyword>
<evidence type="ECO:0000256" key="5">
    <source>
        <dbReference type="ARBA" id="ARBA00012483"/>
    </source>
</evidence>
<dbReference type="Proteomes" id="UP001158576">
    <property type="component" value="Chromosome XSR"/>
</dbReference>
<dbReference type="Pfam" id="PF13639">
    <property type="entry name" value="zf-RING_2"/>
    <property type="match status" value="1"/>
</dbReference>
<evidence type="ECO:0000256" key="17">
    <source>
        <dbReference type="SAM" id="Phobius"/>
    </source>
</evidence>
<evidence type="ECO:0000256" key="13">
    <source>
        <dbReference type="ARBA" id="ARBA00022989"/>
    </source>
</evidence>
<reference evidence="19 20" key="1">
    <citation type="submission" date="2021-04" db="EMBL/GenBank/DDBJ databases">
        <authorList>
            <person name="Bliznina A."/>
        </authorList>
    </citation>
    <scope>NUCLEOTIDE SEQUENCE [LARGE SCALE GENOMIC DNA]</scope>
</reference>
<dbReference type="SMART" id="SM00184">
    <property type="entry name" value="RING"/>
    <property type="match status" value="1"/>
</dbReference>
<feature type="transmembrane region" description="Helical" evidence="17">
    <location>
        <begin position="214"/>
        <end position="237"/>
    </location>
</feature>
<evidence type="ECO:0000256" key="10">
    <source>
        <dbReference type="ARBA" id="ARBA00022786"/>
    </source>
</evidence>
<feature type="compositionally biased region" description="Acidic residues" evidence="16">
    <location>
        <begin position="530"/>
        <end position="553"/>
    </location>
</feature>
<feature type="transmembrane region" description="Helical" evidence="17">
    <location>
        <begin position="44"/>
        <end position="66"/>
    </location>
</feature>
<dbReference type="EMBL" id="OU015569">
    <property type="protein sequence ID" value="CAG5098572.1"/>
    <property type="molecule type" value="Genomic_DNA"/>
</dbReference>
<dbReference type="PANTHER" id="PTHR22763">
    <property type="entry name" value="RING ZINC FINGER PROTEIN"/>
    <property type="match status" value="1"/>
</dbReference>
<feature type="transmembrane region" description="Helical" evidence="17">
    <location>
        <begin position="6"/>
        <end position="24"/>
    </location>
</feature>
<evidence type="ECO:0000313" key="20">
    <source>
        <dbReference type="Proteomes" id="UP001158576"/>
    </source>
</evidence>
<dbReference type="InterPro" id="IPR001841">
    <property type="entry name" value="Znf_RING"/>
</dbReference>
<keyword evidence="11" id="KW-0256">Endoplasmic reticulum</keyword>
<evidence type="ECO:0000256" key="4">
    <source>
        <dbReference type="ARBA" id="ARBA00010089"/>
    </source>
</evidence>
<name>A0ABN7SHZ5_OIKDI</name>
<comment type="subcellular location">
    <subcellularLocation>
        <location evidence="2">Endoplasmic reticulum membrane</location>
        <topology evidence="2">Multi-pass membrane protein</topology>
    </subcellularLocation>
</comment>